<accession>K0TME1</accession>
<evidence type="ECO:0000256" key="4">
    <source>
        <dbReference type="ARBA" id="ARBA00022692"/>
    </source>
</evidence>
<reference evidence="9 10" key="1">
    <citation type="journal article" date="2012" name="Genome Biol.">
        <title>Genome and low-iron response of an oceanic diatom adapted to chronic iron limitation.</title>
        <authorList>
            <person name="Lommer M."/>
            <person name="Specht M."/>
            <person name="Roy A.S."/>
            <person name="Kraemer L."/>
            <person name="Andreson R."/>
            <person name="Gutowska M.A."/>
            <person name="Wolf J."/>
            <person name="Bergner S.V."/>
            <person name="Schilhabel M.B."/>
            <person name="Klostermeier U.C."/>
            <person name="Beiko R.G."/>
            <person name="Rosenstiel P."/>
            <person name="Hippler M."/>
            <person name="Laroche J."/>
        </authorList>
    </citation>
    <scope>NUCLEOTIDE SEQUENCE [LARGE SCALE GENOMIC DNA]</scope>
    <source>
        <strain evidence="9 10">CCMP1005</strain>
    </source>
</reference>
<evidence type="ECO:0000256" key="6">
    <source>
        <dbReference type="ARBA" id="ARBA00023136"/>
    </source>
</evidence>
<evidence type="ECO:0000256" key="8">
    <source>
        <dbReference type="SAM" id="Phobius"/>
    </source>
</evidence>
<dbReference type="PANTHER" id="PTHR45826">
    <property type="entry name" value="POLYAMINE TRANSPORTER PUT1"/>
    <property type="match status" value="1"/>
</dbReference>
<comment type="subcellular location">
    <subcellularLocation>
        <location evidence="1">Cell membrane</location>
        <topology evidence="1">Multi-pass membrane protein</topology>
    </subcellularLocation>
</comment>
<evidence type="ECO:0000256" key="2">
    <source>
        <dbReference type="ARBA" id="ARBA00022448"/>
    </source>
</evidence>
<feature type="transmembrane region" description="Helical" evidence="8">
    <location>
        <begin position="163"/>
        <end position="185"/>
    </location>
</feature>
<dbReference type="OMA" id="HSWIQGA"/>
<dbReference type="eggNOG" id="KOG1287">
    <property type="taxonomic scope" value="Eukaryota"/>
</dbReference>
<feature type="transmembrane region" description="Helical" evidence="8">
    <location>
        <begin position="108"/>
        <end position="126"/>
    </location>
</feature>
<dbReference type="GO" id="GO:0015203">
    <property type="term" value="F:polyamine transmembrane transporter activity"/>
    <property type="evidence" value="ECO:0007669"/>
    <property type="project" value="UniProtKB-ARBA"/>
</dbReference>
<dbReference type="OrthoDB" id="5982228at2759"/>
<evidence type="ECO:0000313" key="9">
    <source>
        <dbReference type="EMBL" id="EJK76126.1"/>
    </source>
</evidence>
<dbReference type="Pfam" id="PF13520">
    <property type="entry name" value="AA_permease_2"/>
    <property type="match status" value="1"/>
</dbReference>
<dbReference type="InterPro" id="IPR044566">
    <property type="entry name" value="RMV1-like"/>
</dbReference>
<sequence>MSGGLEDIEQQNQLGSPLLAEQASSFDRYDVAQTTESHHAAKTTDSILNSLVDSATVTSTIVTEDCDHPSSNQGDHDNKKISWVLLSVILFFNASGGPFGVEPSVKAAGNLFTIIGFAVMPILWALPEAYMTYELSSIYPDNSGGMRWVQEAFGEKAGLITGYLGYVAGVTTSASFPVLFVTYVHEQYFSHLSELNWLYRYLSLASLAIALMLVSFRGLQVVGRVSVAIFLITVTPFLLMLIFAIPKIDPSKWLETPSPGQIEHFDDDALEQTGWWPFAYISGISLRPFINNLYWNFNGFDQGGHLSSEDTTTPDILKKGIMGSFFLVSSAYLVPILVATGATDFEQENWNAGAFATAGNEIAGRWLGNWIVVAAGCTLLAQFFTECSLDSLQVLAMADKGFLPSIFRTRSKYDTPTVSASATLHI</sequence>
<feature type="transmembrane region" description="Helical" evidence="8">
    <location>
        <begin position="81"/>
        <end position="101"/>
    </location>
</feature>
<evidence type="ECO:0000313" key="10">
    <source>
        <dbReference type="Proteomes" id="UP000266841"/>
    </source>
</evidence>
<keyword evidence="6 8" id="KW-0472">Membrane</keyword>
<dbReference type="PANTHER" id="PTHR45826:SF2">
    <property type="entry name" value="AMINO ACID TRANSPORTER"/>
    <property type="match status" value="1"/>
</dbReference>
<feature type="transmembrane region" description="Helical" evidence="8">
    <location>
        <begin position="225"/>
        <end position="245"/>
    </location>
</feature>
<dbReference type="InterPro" id="IPR002293">
    <property type="entry name" value="AA/rel_permease1"/>
</dbReference>
<gene>
    <name evidence="9" type="ORF">THAOC_02129</name>
</gene>
<feature type="transmembrane region" description="Helical" evidence="8">
    <location>
        <begin position="197"/>
        <end position="219"/>
    </location>
</feature>
<evidence type="ECO:0008006" key="11">
    <source>
        <dbReference type="Google" id="ProtNLM"/>
    </source>
</evidence>
<dbReference type="EMBL" id="AGNL01002522">
    <property type="protein sequence ID" value="EJK76126.1"/>
    <property type="molecule type" value="Genomic_DNA"/>
</dbReference>
<comment type="similarity">
    <text evidence="7">Belongs to the amino acid-polyamine-organocation (APC) superfamily. Polyamine:cation symporter (PHS) (TC 2.A.3.12) family.</text>
</comment>
<keyword evidence="3" id="KW-1003">Cell membrane</keyword>
<proteinExistence type="inferred from homology"/>
<evidence type="ECO:0000256" key="3">
    <source>
        <dbReference type="ARBA" id="ARBA00022475"/>
    </source>
</evidence>
<keyword evidence="10" id="KW-1185">Reference proteome</keyword>
<protein>
    <recommendedName>
        <fullName evidence="11">Amino acid permease/ SLC12A domain-containing protein</fullName>
    </recommendedName>
</protein>
<name>K0TME1_THAOC</name>
<dbReference type="Proteomes" id="UP000266841">
    <property type="component" value="Unassembled WGS sequence"/>
</dbReference>
<keyword evidence="4 8" id="KW-0812">Transmembrane</keyword>
<evidence type="ECO:0000256" key="5">
    <source>
        <dbReference type="ARBA" id="ARBA00022989"/>
    </source>
</evidence>
<comment type="caution">
    <text evidence="9">The sequence shown here is derived from an EMBL/GenBank/DDBJ whole genome shotgun (WGS) entry which is preliminary data.</text>
</comment>
<organism evidence="9 10">
    <name type="scientific">Thalassiosira oceanica</name>
    <name type="common">Marine diatom</name>
    <dbReference type="NCBI Taxonomy" id="159749"/>
    <lineage>
        <taxon>Eukaryota</taxon>
        <taxon>Sar</taxon>
        <taxon>Stramenopiles</taxon>
        <taxon>Ochrophyta</taxon>
        <taxon>Bacillariophyta</taxon>
        <taxon>Coscinodiscophyceae</taxon>
        <taxon>Thalassiosirophycidae</taxon>
        <taxon>Thalassiosirales</taxon>
        <taxon>Thalassiosiraceae</taxon>
        <taxon>Thalassiosira</taxon>
    </lineage>
</organism>
<keyword evidence="2" id="KW-0813">Transport</keyword>
<evidence type="ECO:0000256" key="1">
    <source>
        <dbReference type="ARBA" id="ARBA00004651"/>
    </source>
</evidence>
<keyword evidence="5 8" id="KW-1133">Transmembrane helix</keyword>
<dbReference type="Gene3D" id="1.20.1740.10">
    <property type="entry name" value="Amino acid/polyamine transporter I"/>
    <property type="match status" value="1"/>
</dbReference>
<evidence type="ECO:0000256" key="7">
    <source>
        <dbReference type="ARBA" id="ARBA00024041"/>
    </source>
</evidence>
<dbReference type="GO" id="GO:0005886">
    <property type="term" value="C:plasma membrane"/>
    <property type="evidence" value="ECO:0007669"/>
    <property type="project" value="UniProtKB-SubCell"/>
</dbReference>
<dbReference type="AlphaFoldDB" id="K0TME1"/>